<organism evidence="3 4">
    <name type="scientific">Nocardia nova SH22a</name>
    <dbReference type="NCBI Taxonomy" id="1415166"/>
    <lineage>
        <taxon>Bacteria</taxon>
        <taxon>Bacillati</taxon>
        <taxon>Actinomycetota</taxon>
        <taxon>Actinomycetes</taxon>
        <taxon>Mycobacteriales</taxon>
        <taxon>Nocardiaceae</taxon>
        <taxon>Nocardia</taxon>
    </lineage>
</organism>
<reference evidence="3 4" key="1">
    <citation type="journal article" date="2014" name="Appl. Environ. Microbiol.">
        <title>Insights into the Microbial Degradation of Rubber and Gutta-Percha by Analysis of the Complete Genome of Nocardia nova SH22a.</title>
        <authorList>
            <person name="Luo Q."/>
            <person name="Hiessl S."/>
            <person name="Poehlein A."/>
            <person name="Daniel R."/>
            <person name="Steinbuchel A."/>
        </authorList>
    </citation>
    <scope>NUCLEOTIDE SEQUENCE [LARGE SCALE GENOMIC DNA]</scope>
    <source>
        <strain evidence="3">SH22a</strain>
    </source>
</reference>
<dbReference type="Pfam" id="PF02470">
    <property type="entry name" value="MlaD"/>
    <property type="match status" value="1"/>
</dbReference>
<dbReference type="OrthoDB" id="3456055at2"/>
<evidence type="ECO:0000313" key="3">
    <source>
        <dbReference type="EMBL" id="AHH17761.1"/>
    </source>
</evidence>
<dbReference type="STRING" id="1415166.NONO_c29740"/>
<accession>W5TKJ4</accession>
<feature type="domain" description="Mce/MlaD" evidence="1">
    <location>
        <begin position="52"/>
        <end position="125"/>
    </location>
</feature>
<dbReference type="PATRIC" id="fig|1415166.3.peg.3047"/>
<dbReference type="Proteomes" id="UP000019150">
    <property type="component" value="Chromosome"/>
</dbReference>
<gene>
    <name evidence="3" type="primary">mce6C</name>
    <name evidence="3" type="ORF">NONO_c29740</name>
</gene>
<protein>
    <submittedName>
        <fullName evidence="3">MCE family protein MceC</fullName>
    </submittedName>
</protein>
<dbReference type="GO" id="GO:0005576">
    <property type="term" value="C:extracellular region"/>
    <property type="evidence" value="ECO:0007669"/>
    <property type="project" value="TreeGrafter"/>
</dbReference>
<evidence type="ECO:0000259" key="2">
    <source>
        <dbReference type="Pfam" id="PF11887"/>
    </source>
</evidence>
<dbReference type="KEGG" id="nno:NONO_c29740"/>
<dbReference type="NCBIfam" id="TIGR00996">
    <property type="entry name" value="Mtu_fam_mce"/>
    <property type="match status" value="1"/>
</dbReference>
<dbReference type="InterPro" id="IPR003399">
    <property type="entry name" value="Mce/MlaD"/>
</dbReference>
<dbReference type="PANTHER" id="PTHR33371">
    <property type="entry name" value="INTERMEMBRANE PHOSPHOLIPID TRANSPORT SYSTEM BINDING PROTEIN MLAD-RELATED"/>
    <property type="match status" value="1"/>
</dbReference>
<keyword evidence="4" id="KW-1185">Reference proteome</keyword>
<evidence type="ECO:0000313" key="4">
    <source>
        <dbReference type="Proteomes" id="UP000019150"/>
    </source>
</evidence>
<dbReference type="HOGENOM" id="CLU_026704_2_0_11"/>
<dbReference type="InterPro" id="IPR005693">
    <property type="entry name" value="Mce"/>
</dbReference>
<dbReference type="EMBL" id="CP006850">
    <property type="protein sequence ID" value="AHH17761.1"/>
    <property type="molecule type" value="Genomic_DNA"/>
</dbReference>
<dbReference type="RefSeq" id="WP_025349221.1">
    <property type="nucleotide sequence ID" value="NZ_CP006850.1"/>
</dbReference>
<sequence>MQFRNRFRAARTVLRRPLEDHRKSSLGIAALTVLALVLGIVVAINSWSPGDRRYDAEFAQAAGIRTGDSITVAGVPVGTVTAERLAGDRVVVGMRIRDSVRLGRDTRAAIKLTTLLGSRYIELKPAGPGGLPRQRIPLAQTTVPYDLQQALQDATVSFDQLDAGRLGTSLDTLAAQLRDVPGVLPDMLHNIQTLAGILGEHRDQLGSLLTGTRQLTTVVTRQQATLATIVGQGRDLMQQIITRRDAIETLMTATTRLVTQLRALTVDDRPELDRMLSGLDGFLGSLSKHDDLIRNFLQILPVPVRNFTNATGTGNELDVNDTAGPLIDSFMCALSGRAGQLQLPPYLQDCK</sequence>
<dbReference type="PANTHER" id="PTHR33371:SF18">
    <property type="entry name" value="MCE-FAMILY PROTEIN MCE3C"/>
    <property type="match status" value="1"/>
</dbReference>
<name>W5TKJ4_9NOCA</name>
<dbReference type="AlphaFoldDB" id="W5TKJ4"/>
<dbReference type="InterPro" id="IPR052336">
    <property type="entry name" value="MlaD_Phospholipid_Transporter"/>
</dbReference>
<dbReference type="Pfam" id="PF11887">
    <property type="entry name" value="Mce4_CUP1"/>
    <property type="match status" value="1"/>
</dbReference>
<dbReference type="eggNOG" id="COG1463">
    <property type="taxonomic scope" value="Bacteria"/>
</dbReference>
<feature type="domain" description="Mammalian cell entry C-terminal" evidence="2">
    <location>
        <begin position="134"/>
        <end position="316"/>
    </location>
</feature>
<proteinExistence type="predicted"/>
<dbReference type="InterPro" id="IPR024516">
    <property type="entry name" value="Mce_C"/>
</dbReference>
<evidence type="ECO:0000259" key="1">
    <source>
        <dbReference type="Pfam" id="PF02470"/>
    </source>
</evidence>